<proteinExistence type="predicted"/>
<gene>
    <name evidence="7" type="ORF">SAMN02745149_01667</name>
</gene>
<evidence type="ECO:0000313" key="8">
    <source>
        <dbReference type="Proteomes" id="UP000190423"/>
    </source>
</evidence>
<evidence type="ECO:0000313" key="7">
    <source>
        <dbReference type="EMBL" id="SJZ56624.1"/>
    </source>
</evidence>
<feature type="domain" description="Radical SAM core" evidence="6">
    <location>
        <begin position="17"/>
        <end position="94"/>
    </location>
</feature>
<dbReference type="GO" id="GO:0046872">
    <property type="term" value="F:metal ion binding"/>
    <property type="evidence" value="ECO:0007669"/>
    <property type="project" value="UniProtKB-KW"/>
</dbReference>
<dbReference type="RefSeq" id="WP_078933566.1">
    <property type="nucleotide sequence ID" value="NZ_FUWG01000012.1"/>
</dbReference>
<reference evidence="7 8" key="1">
    <citation type="submission" date="2017-02" db="EMBL/GenBank/DDBJ databases">
        <authorList>
            <person name="Peterson S.W."/>
        </authorList>
    </citation>
    <scope>NUCLEOTIDE SEQUENCE [LARGE SCALE GENOMIC DNA]</scope>
    <source>
        <strain evidence="7 8">ATCC BAA-908</strain>
    </source>
</reference>
<protein>
    <submittedName>
        <fullName evidence="7">Radical SAM superfamily enzyme, MoaA/NifB/PqqE/SkfB family</fullName>
    </submittedName>
</protein>
<dbReference type="PANTHER" id="PTHR11228">
    <property type="entry name" value="RADICAL SAM DOMAIN PROTEIN"/>
    <property type="match status" value="1"/>
</dbReference>
<dbReference type="STRING" id="261392.SAMN02745149_01667"/>
<keyword evidence="8" id="KW-1185">Reference proteome</keyword>
<keyword evidence="4" id="KW-0408">Iron</keyword>
<dbReference type="GeneID" id="78316951"/>
<dbReference type="InterPro" id="IPR007197">
    <property type="entry name" value="rSAM"/>
</dbReference>
<dbReference type="EMBL" id="FUWG01000012">
    <property type="protein sequence ID" value="SJZ56624.1"/>
    <property type="molecule type" value="Genomic_DNA"/>
</dbReference>
<dbReference type="InterPro" id="IPR050377">
    <property type="entry name" value="Radical_SAM_PqqE_MftC-like"/>
</dbReference>
<dbReference type="Proteomes" id="UP000190423">
    <property type="component" value="Unassembled WGS sequence"/>
</dbReference>
<dbReference type="SFLD" id="SFLDG01067">
    <property type="entry name" value="SPASM/twitch_domain_containing"/>
    <property type="match status" value="1"/>
</dbReference>
<evidence type="ECO:0000256" key="5">
    <source>
        <dbReference type="ARBA" id="ARBA00023014"/>
    </source>
</evidence>
<keyword evidence="5" id="KW-0411">Iron-sulfur</keyword>
<comment type="cofactor">
    <cofactor evidence="1">
        <name>[4Fe-4S] cluster</name>
        <dbReference type="ChEBI" id="CHEBI:49883"/>
    </cofactor>
</comment>
<sequence>MKTIRKFSPEEIIFAATTECNLHCAHCFVPRTEKRLSADDAITFLKSCAGSQIEKIGFSGGEPFLYPEFICRVSKAAVENDFLFGRIMTNGVWWKNPAHLEKTLSDVYDSGFDGKTGLSWDAFHGQNSEKILTFVNTVLTAFGTQSLEIQSVIHPDAEKDKAFLEKLESLARHLGCTVKKNTDKKNGRGVFILESDEICIPVYREWQSFTGDDERAWKSRRWFKDDFCAGPGHVLYVHPDGNIAPCCGFANENKALFTGTIHQPLKTVLELAEKNEMIRICYEEGLVAQIRPLKKNGVLPGKTDDICAFCDFICKRRAEKENG</sequence>
<evidence type="ECO:0000259" key="6">
    <source>
        <dbReference type="Pfam" id="PF04055"/>
    </source>
</evidence>
<evidence type="ECO:0000256" key="1">
    <source>
        <dbReference type="ARBA" id="ARBA00001966"/>
    </source>
</evidence>
<dbReference type="SFLD" id="SFLDS00029">
    <property type="entry name" value="Radical_SAM"/>
    <property type="match status" value="1"/>
</dbReference>
<accession>A0A1T4LQ86</accession>
<dbReference type="InterPro" id="IPR013785">
    <property type="entry name" value="Aldolase_TIM"/>
</dbReference>
<dbReference type="GO" id="GO:0003824">
    <property type="term" value="F:catalytic activity"/>
    <property type="evidence" value="ECO:0007669"/>
    <property type="project" value="InterPro"/>
</dbReference>
<dbReference type="CDD" id="cd01335">
    <property type="entry name" value="Radical_SAM"/>
    <property type="match status" value="1"/>
</dbReference>
<dbReference type="SUPFAM" id="SSF102114">
    <property type="entry name" value="Radical SAM enzymes"/>
    <property type="match status" value="1"/>
</dbReference>
<organism evidence="7 8">
    <name type="scientific">Treponema porcinum</name>
    <dbReference type="NCBI Taxonomy" id="261392"/>
    <lineage>
        <taxon>Bacteria</taxon>
        <taxon>Pseudomonadati</taxon>
        <taxon>Spirochaetota</taxon>
        <taxon>Spirochaetia</taxon>
        <taxon>Spirochaetales</taxon>
        <taxon>Treponemataceae</taxon>
        <taxon>Treponema</taxon>
    </lineage>
</organism>
<dbReference type="OrthoDB" id="9810775at2"/>
<keyword evidence="3" id="KW-0479">Metal-binding</keyword>
<dbReference type="Gene3D" id="3.20.20.70">
    <property type="entry name" value="Aldolase class I"/>
    <property type="match status" value="1"/>
</dbReference>
<name>A0A1T4LQ86_TREPO</name>
<evidence type="ECO:0000256" key="3">
    <source>
        <dbReference type="ARBA" id="ARBA00022723"/>
    </source>
</evidence>
<dbReference type="PANTHER" id="PTHR11228:SF7">
    <property type="entry name" value="PQQA PEPTIDE CYCLASE"/>
    <property type="match status" value="1"/>
</dbReference>
<dbReference type="Pfam" id="PF04055">
    <property type="entry name" value="Radical_SAM"/>
    <property type="match status" value="1"/>
</dbReference>
<evidence type="ECO:0000256" key="2">
    <source>
        <dbReference type="ARBA" id="ARBA00022691"/>
    </source>
</evidence>
<dbReference type="AlphaFoldDB" id="A0A1T4LQ86"/>
<dbReference type="InterPro" id="IPR058240">
    <property type="entry name" value="rSAM_sf"/>
</dbReference>
<keyword evidence="2" id="KW-0949">S-adenosyl-L-methionine</keyword>
<evidence type="ECO:0000256" key="4">
    <source>
        <dbReference type="ARBA" id="ARBA00023004"/>
    </source>
</evidence>
<dbReference type="GO" id="GO:0051536">
    <property type="term" value="F:iron-sulfur cluster binding"/>
    <property type="evidence" value="ECO:0007669"/>
    <property type="project" value="UniProtKB-KW"/>
</dbReference>